<protein>
    <submittedName>
        <fullName evidence="1">UDP-glucose dehydrogenase</fullName>
        <ecNumber evidence="1">1.1.1.22</ecNumber>
    </submittedName>
</protein>
<dbReference type="EC" id="1.1.1.22" evidence="1"/>
<name>A0A150K502_HEYCO</name>
<dbReference type="Proteomes" id="UP000075288">
    <property type="component" value="Unassembled WGS sequence"/>
</dbReference>
<sequence>MGLLAQGAIKEDIPVLYTNSTEAEAIKLFFYKEWIYFDLLEQGHY</sequence>
<dbReference type="PATRIC" id="fig|1398.26.peg.2040"/>
<dbReference type="AlphaFoldDB" id="A0A150K502"/>
<organism evidence="1 2">
    <name type="scientific">Heyndrickxia coagulans</name>
    <name type="common">Weizmannia coagulans</name>
    <dbReference type="NCBI Taxonomy" id="1398"/>
    <lineage>
        <taxon>Bacteria</taxon>
        <taxon>Bacillati</taxon>
        <taxon>Bacillota</taxon>
        <taxon>Bacilli</taxon>
        <taxon>Bacillales</taxon>
        <taxon>Bacillaceae</taxon>
        <taxon>Heyndrickxia</taxon>
    </lineage>
</organism>
<dbReference type="EMBL" id="LQYG01000025">
    <property type="protein sequence ID" value="KYC64659.1"/>
    <property type="molecule type" value="Genomic_DNA"/>
</dbReference>
<keyword evidence="1" id="KW-0560">Oxidoreductase</keyword>
<gene>
    <name evidence="1" type="ORF">B4098_0888</name>
</gene>
<evidence type="ECO:0000313" key="2">
    <source>
        <dbReference type="Proteomes" id="UP000075288"/>
    </source>
</evidence>
<comment type="caution">
    <text evidence="1">The sequence shown here is derived from an EMBL/GenBank/DDBJ whole genome shotgun (WGS) entry which is preliminary data.</text>
</comment>
<evidence type="ECO:0000313" key="1">
    <source>
        <dbReference type="EMBL" id="KYC64659.1"/>
    </source>
</evidence>
<dbReference type="GO" id="GO:0003979">
    <property type="term" value="F:UDP-glucose 6-dehydrogenase activity"/>
    <property type="evidence" value="ECO:0007669"/>
    <property type="project" value="UniProtKB-EC"/>
</dbReference>
<reference evidence="1 2" key="1">
    <citation type="submission" date="2016-01" db="EMBL/GenBank/DDBJ databases">
        <title>Genome Sequences of Twelve Sporeforming Bacillus Species Isolated from Foods.</title>
        <authorList>
            <person name="Berendsen E.M."/>
            <person name="Wells-Bennik M.H."/>
            <person name="Krawcyk A.O."/>
            <person name="De Jong A."/>
            <person name="Holsappel S."/>
            <person name="Eijlander R.T."/>
            <person name="Kuipers O.P."/>
        </authorList>
    </citation>
    <scope>NUCLEOTIDE SEQUENCE [LARGE SCALE GENOMIC DNA]</scope>
    <source>
        <strain evidence="1 2">B4098</strain>
    </source>
</reference>
<accession>A0A150K502</accession>
<proteinExistence type="predicted"/>